<comment type="catalytic activity">
    <reaction evidence="9">
        <text>ATP + H2O = ADP + phosphate + H(+)</text>
        <dbReference type="Rhea" id="RHEA:13065"/>
        <dbReference type="ChEBI" id="CHEBI:15377"/>
        <dbReference type="ChEBI" id="CHEBI:15378"/>
        <dbReference type="ChEBI" id="CHEBI:30616"/>
        <dbReference type="ChEBI" id="CHEBI:43474"/>
        <dbReference type="ChEBI" id="CHEBI:456216"/>
        <dbReference type="EC" id="3.6.4.13"/>
    </reaction>
</comment>
<dbReference type="PANTHER" id="PTHR18934:SF91">
    <property type="entry name" value="PRE-MRNA-SPLICING FACTOR ATP-DEPENDENT RNA HELICASE PRP16"/>
    <property type="match status" value="1"/>
</dbReference>
<dbReference type="FunFam" id="3.40.50.300:FF:000615">
    <property type="entry name" value="pre-mRNA-splicing factor ATP-dependent RNA helicase DEAH7"/>
    <property type="match status" value="1"/>
</dbReference>
<dbReference type="PROSITE" id="PS51194">
    <property type="entry name" value="HELICASE_CTER"/>
    <property type="match status" value="1"/>
</dbReference>
<dbReference type="RefSeq" id="XP_028866121.1">
    <property type="nucleotide sequence ID" value="XM_029010288.1"/>
</dbReference>
<feature type="region of interest" description="Disordered" evidence="10">
    <location>
        <begin position="1029"/>
        <end position="1053"/>
    </location>
</feature>
<keyword evidence="2" id="KW-0507">mRNA processing</keyword>
<dbReference type="SMART" id="SM00487">
    <property type="entry name" value="DEXDc"/>
    <property type="match status" value="1"/>
</dbReference>
<keyword evidence="4" id="KW-0378">Hydrolase</keyword>
<dbReference type="AlphaFoldDB" id="A0A2H6KA63"/>
<feature type="region of interest" description="Disordered" evidence="10">
    <location>
        <begin position="30"/>
        <end position="96"/>
    </location>
</feature>
<dbReference type="SUPFAM" id="SSF52540">
    <property type="entry name" value="P-loop containing nucleoside triphosphate hydrolases"/>
    <property type="match status" value="1"/>
</dbReference>
<dbReference type="GO" id="GO:0006397">
    <property type="term" value="P:mRNA processing"/>
    <property type="evidence" value="ECO:0007669"/>
    <property type="project" value="UniProtKB-KW"/>
</dbReference>
<dbReference type="Pfam" id="PF00270">
    <property type="entry name" value="DEAD"/>
    <property type="match status" value="1"/>
</dbReference>
<feature type="domain" description="Helicase C-terminal" evidence="12">
    <location>
        <begin position="561"/>
        <end position="740"/>
    </location>
</feature>
<feature type="compositionally biased region" description="Polar residues" evidence="10">
    <location>
        <begin position="149"/>
        <end position="160"/>
    </location>
</feature>
<evidence type="ECO:0000256" key="5">
    <source>
        <dbReference type="ARBA" id="ARBA00022806"/>
    </source>
</evidence>
<evidence type="ECO:0000256" key="8">
    <source>
        <dbReference type="ARBA" id="ARBA00038040"/>
    </source>
</evidence>
<dbReference type="Pfam" id="PF21010">
    <property type="entry name" value="HA2_C"/>
    <property type="match status" value="1"/>
</dbReference>
<dbReference type="PROSITE" id="PS51192">
    <property type="entry name" value="HELICASE_ATP_BIND_1"/>
    <property type="match status" value="1"/>
</dbReference>
<dbReference type="Pfam" id="PF04408">
    <property type="entry name" value="WHD_HA2"/>
    <property type="match status" value="1"/>
</dbReference>
<feature type="region of interest" description="Disordered" evidence="10">
    <location>
        <begin position="306"/>
        <end position="347"/>
    </location>
</feature>
<protein>
    <recommendedName>
        <fullName evidence="1">RNA helicase</fullName>
        <ecNumber evidence="1">3.6.4.13</ecNumber>
    </recommendedName>
</protein>
<dbReference type="GeneID" id="39873648"/>
<evidence type="ECO:0000256" key="7">
    <source>
        <dbReference type="ARBA" id="ARBA00023187"/>
    </source>
</evidence>
<keyword evidence="5 13" id="KW-0347">Helicase</keyword>
<dbReference type="InterPro" id="IPR011709">
    <property type="entry name" value="DEAD-box_helicase_OB_fold"/>
</dbReference>
<evidence type="ECO:0000256" key="2">
    <source>
        <dbReference type="ARBA" id="ARBA00022664"/>
    </source>
</evidence>
<dbReference type="Gene3D" id="3.40.50.300">
    <property type="entry name" value="P-loop containing nucleotide triphosphate hydrolases"/>
    <property type="match status" value="2"/>
</dbReference>
<organism evidence="13 14">
    <name type="scientific">Babesia ovata</name>
    <dbReference type="NCBI Taxonomy" id="189622"/>
    <lineage>
        <taxon>Eukaryota</taxon>
        <taxon>Sar</taxon>
        <taxon>Alveolata</taxon>
        <taxon>Apicomplexa</taxon>
        <taxon>Aconoidasida</taxon>
        <taxon>Piroplasmida</taxon>
        <taxon>Babesiidae</taxon>
        <taxon>Babesia</taxon>
    </lineage>
</organism>
<evidence type="ECO:0000256" key="6">
    <source>
        <dbReference type="ARBA" id="ARBA00022840"/>
    </source>
</evidence>
<dbReference type="InterPro" id="IPR027417">
    <property type="entry name" value="P-loop_NTPase"/>
</dbReference>
<dbReference type="InterPro" id="IPR048333">
    <property type="entry name" value="HA2_WH"/>
</dbReference>
<dbReference type="GO" id="GO:0016787">
    <property type="term" value="F:hydrolase activity"/>
    <property type="evidence" value="ECO:0007669"/>
    <property type="project" value="UniProtKB-KW"/>
</dbReference>
<evidence type="ECO:0000259" key="12">
    <source>
        <dbReference type="PROSITE" id="PS51194"/>
    </source>
</evidence>
<dbReference type="OrthoDB" id="10253254at2759"/>
<comment type="similarity">
    <text evidence="8">Belongs to the DEAD box helicase family. DEAH subfamily. PRP16 sub-subfamily.</text>
</comment>
<dbReference type="InterPro" id="IPR002464">
    <property type="entry name" value="DNA/RNA_helicase_DEAH_CS"/>
</dbReference>
<gene>
    <name evidence="13" type="ORF">BOVATA_013710</name>
</gene>
<dbReference type="FunFam" id="3.40.50.300:FF:000007">
    <property type="entry name" value="Pre-mRNA-splicing factor ATP-dependent RNA helicase"/>
    <property type="match status" value="1"/>
</dbReference>
<feature type="region of interest" description="Disordered" evidence="10">
    <location>
        <begin position="131"/>
        <end position="160"/>
    </location>
</feature>
<dbReference type="GO" id="GO:0008380">
    <property type="term" value="P:RNA splicing"/>
    <property type="evidence" value="ECO:0007669"/>
    <property type="project" value="UniProtKB-KW"/>
</dbReference>
<proteinExistence type="inferred from homology"/>
<dbReference type="EMBL" id="BDSA01000001">
    <property type="protein sequence ID" value="GBE59878.1"/>
    <property type="molecule type" value="Genomic_DNA"/>
</dbReference>
<reference evidence="13 14" key="1">
    <citation type="journal article" date="2017" name="BMC Genomics">
        <title>Whole-genome assembly of Babesia ovata and comparative genomics between closely related pathogens.</title>
        <authorList>
            <person name="Yamagishi J."/>
            <person name="Asada M."/>
            <person name="Hakimi H."/>
            <person name="Tanaka T.Q."/>
            <person name="Sugimoto C."/>
            <person name="Kawazu S."/>
        </authorList>
    </citation>
    <scope>NUCLEOTIDE SEQUENCE [LARGE SCALE GENOMIC DNA]</scope>
    <source>
        <strain evidence="13 14">Miyake</strain>
    </source>
</reference>
<dbReference type="PROSITE" id="PS00690">
    <property type="entry name" value="DEAH_ATP_HELICASE"/>
    <property type="match status" value="1"/>
</dbReference>
<dbReference type="CDD" id="cd18791">
    <property type="entry name" value="SF2_C_RHA"/>
    <property type="match status" value="1"/>
</dbReference>
<feature type="domain" description="Helicase ATP-binding" evidence="11">
    <location>
        <begin position="376"/>
        <end position="539"/>
    </location>
</feature>
<dbReference type="Pfam" id="PF00271">
    <property type="entry name" value="Helicase_C"/>
    <property type="match status" value="1"/>
</dbReference>
<dbReference type="EC" id="3.6.4.13" evidence="1"/>
<keyword evidence="3" id="KW-0547">Nucleotide-binding</keyword>
<dbReference type="Pfam" id="PF07717">
    <property type="entry name" value="OB_NTP_bind"/>
    <property type="match status" value="1"/>
</dbReference>
<evidence type="ECO:0000313" key="14">
    <source>
        <dbReference type="Proteomes" id="UP000236319"/>
    </source>
</evidence>
<evidence type="ECO:0000256" key="9">
    <source>
        <dbReference type="ARBA" id="ARBA00047984"/>
    </source>
</evidence>
<evidence type="ECO:0000313" key="13">
    <source>
        <dbReference type="EMBL" id="GBE59878.1"/>
    </source>
</evidence>
<keyword evidence="14" id="KW-1185">Reference proteome</keyword>
<feature type="compositionally biased region" description="Basic and acidic residues" evidence="10">
    <location>
        <begin position="69"/>
        <end position="83"/>
    </location>
</feature>
<dbReference type="InterPro" id="IPR011545">
    <property type="entry name" value="DEAD/DEAH_box_helicase_dom"/>
</dbReference>
<dbReference type="InterPro" id="IPR001650">
    <property type="entry name" value="Helicase_C-like"/>
</dbReference>
<dbReference type="Gene3D" id="1.20.120.1080">
    <property type="match status" value="1"/>
</dbReference>
<comment type="caution">
    <text evidence="13">The sequence shown here is derived from an EMBL/GenBank/DDBJ whole genome shotgun (WGS) entry which is preliminary data.</text>
</comment>
<dbReference type="SMART" id="SM00490">
    <property type="entry name" value="HELICc"/>
    <property type="match status" value="1"/>
</dbReference>
<name>A0A2H6KA63_9APIC</name>
<dbReference type="VEuPathDB" id="PiroplasmaDB:BOVATA_013710"/>
<dbReference type="InterPro" id="IPR007502">
    <property type="entry name" value="Helicase-assoc_dom"/>
</dbReference>
<dbReference type="InterPro" id="IPR014001">
    <property type="entry name" value="Helicase_ATP-bd"/>
</dbReference>
<dbReference type="GO" id="GO:0003723">
    <property type="term" value="F:RNA binding"/>
    <property type="evidence" value="ECO:0007669"/>
    <property type="project" value="TreeGrafter"/>
</dbReference>
<evidence type="ECO:0000259" key="11">
    <source>
        <dbReference type="PROSITE" id="PS51192"/>
    </source>
</evidence>
<keyword evidence="7" id="KW-0508">mRNA splicing</keyword>
<dbReference type="Proteomes" id="UP000236319">
    <property type="component" value="Unassembled WGS sequence"/>
</dbReference>
<evidence type="ECO:0000256" key="4">
    <source>
        <dbReference type="ARBA" id="ARBA00022801"/>
    </source>
</evidence>
<evidence type="ECO:0000256" key="10">
    <source>
        <dbReference type="SAM" id="MobiDB-lite"/>
    </source>
</evidence>
<evidence type="ECO:0000256" key="1">
    <source>
        <dbReference type="ARBA" id="ARBA00012552"/>
    </source>
</evidence>
<dbReference type="GO" id="GO:0005524">
    <property type="term" value="F:ATP binding"/>
    <property type="evidence" value="ECO:0007669"/>
    <property type="project" value="UniProtKB-KW"/>
</dbReference>
<sequence length="1053" mass="118378">MLSIVIYVDTSIIAAALGVGGMDPFDDFQVTRLPKSSKPRPPSPKHTAAYRKPKYLSTGEDDAEAGESLGERRDHVDARHGTDRASVGDNGSAKSADRDAVYDRILDHMWYDRDDESFLMQNNYDEESQTYLADQEAKRQAQLPGGRSQLGQGKQQTRGSLSFQKHIDNSLWELSRIRQGGAGSRLSTLEMQGLNASNMHKDEVKKIVLVRSVIPPFIYDSLKKETREALDASVAAGDNTFNHIYNKFLNQNISVMKDATSDIAQMAKKGSAILRQLKEESERNASRVRFWDLEGSKLGTLLHLDDNKDTSATSKNDAGASDPSKDGSNSNSKYAQHLGEEDLPEDEMEQKLKDYKTKLRQTREQLPVFKCREELLSYIGEFQVMVVVGETGSGKTTQLAQFLYEAGYSKRGIIGCTQPRRVAAVSVCQRVASEMGSRVGDLVGYSIRFEDLTSKNTAVKFMTDGILLRETLMDPELDRYSCVIMDEAHERSLNTDVLFGILKSVVARRRDLRVIVTSATMDADKFSKFFGNCPIYKIPGRTFPVRIEYMRSMGNDYVESAVDKCVSLHISEGPGDVLIFMTGQDDINATCELLDMKLYKVMMSSNSSDLQPFCVLPIYSQLPSELQQRVFKKYPYRKVIVSTNIAETSLTLDGIKFVIDSGFCKLKVYNPKVGMDSLQITPVSQAGANQRAGRAGRTAPGVCYRLYTERTFLNDLFDNNVPEIRRTNLCNVVLLLKSLKVKNLTEFDFIDPPHMENILSAMLQLWILGGIDEFGELTDTGRKLVHYPLEPPLGKMMIAGEREQCLSEVLTVVSVMSAPNVFVIENESDAQRETADGATREKFMVPESDHLTLLNVYKQWVANGRSDSWCAQHRLQPKSLRRASEVRQQLLDIVVKQGIEETTCGTNWDQVRRAVCAGYFHNASKLKGLGEYTNLRSFAPCFLHPSSALYGMGYTPDYVVYHEVVITSKEYMRHVTAVDAEWLYELGPSFFYLKNINAGENAQRNKDKLENQRLLQEMQYKRNRQETLERAQLPGADKGSSGVTFGKRKSNTR</sequence>
<accession>A0A2H6KA63</accession>
<dbReference type="SMART" id="SM00847">
    <property type="entry name" value="HA2"/>
    <property type="match status" value="1"/>
</dbReference>
<dbReference type="GO" id="GO:0003724">
    <property type="term" value="F:RNA helicase activity"/>
    <property type="evidence" value="ECO:0007669"/>
    <property type="project" value="UniProtKB-EC"/>
</dbReference>
<evidence type="ECO:0000256" key="3">
    <source>
        <dbReference type="ARBA" id="ARBA00022741"/>
    </source>
</evidence>
<dbReference type="PANTHER" id="PTHR18934">
    <property type="entry name" value="ATP-DEPENDENT RNA HELICASE"/>
    <property type="match status" value="1"/>
</dbReference>
<keyword evidence="6" id="KW-0067">ATP-binding</keyword>